<gene>
    <name evidence="1" type="ORF">SAMN06295937_100384</name>
</gene>
<dbReference type="RefSeq" id="WP_245798557.1">
    <property type="nucleotide sequence ID" value="NZ_FUYP01000003.1"/>
</dbReference>
<dbReference type="Proteomes" id="UP000190044">
    <property type="component" value="Unassembled WGS sequence"/>
</dbReference>
<name>A0A1T5AC06_9SPHN</name>
<organism evidence="1 2">
    <name type="scientific">Sphingopyxis flava</name>
    <dbReference type="NCBI Taxonomy" id="1507287"/>
    <lineage>
        <taxon>Bacteria</taxon>
        <taxon>Pseudomonadati</taxon>
        <taxon>Pseudomonadota</taxon>
        <taxon>Alphaproteobacteria</taxon>
        <taxon>Sphingomonadales</taxon>
        <taxon>Sphingomonadaceae</taxon>
        <taxon>Sphingopyxis</taxon>
    </lineage>
</organism>
<accession>A0A1T5AC06</accession>
<proteinExistence type="predicted"/>
<reference evidence="2" key="1">
    <citation type="submission" date="2017-02" db="EMBL/GenBank/DDBJ databases">
        <authorList>
            <person name="Varghese N."/>
            <person name="Submissions S."/>
        </authorList>
    </citation>
    <scope>NUCLEOTIDE SEQUENCE [LARGE SCALE GENOMIC DNA]</scope>
    <source>
        <strain evidence="2">R11H</strain>
    </source>
</reference>
<dbReference type="Pfam" id="PF03237">
    <property type="entry name" value="Terminase_6N"/>
    <property type="match status" value="1"/>
</dbReference>
<keyword evidence="2" id="KW-1185">Reference proteome</keyword>
<evidence type="ECO:0000313" key="2">
    <source>
        <dbReference type="Proteomes" id="UP000190044"/>
    </source>
</evidence>
<sequence length="272" mass="31063">MSRVEDALAELGNGLRAIEGFDPAVFDIDRLISELPEDTVRRLVAPVMAAMEWERTHKFDLLFPDEGEYRRELYPRHLEFFRAGATHRQRCFMAANRVGKTVAGSYEVCAHLTGAYPHWWEGRTFRTPTDIWAAGDTNETTRDIIQKELLGQIDYTSGAKRFDGTGMIPRDRIGRITWKQGVQDLVDTVLVKHRSGKWSRLSLKSYDQGRRVFQGTAKHVIWLDEECPLGVYEECLYRTVTTNGLVMLTFTPLLGLSETVMQFMPSDMRPGG</sequence>
<dbReference type="AlphaFoldDB" id="A0A1T5AC06"/>
<evidence type="ECO:0000313" key="1">
    <source>
        <dbReference type="EMBL" id="SKB32488.1"/>
    </source>
</evidence>
<dbReference type="EMBL" id="FUYP01000003">
    <property type="protein sequence ID" value="SKB32488.1"/>
    <property type="molecule type" value="Genomic_DNA"/>
</dbReference>
<protein>
    <submittedName>
        <fullName evidence="1">Terminase large (ATPase) subunit and inactivated derivatives</fullName>
    </submittedName>
</protein>